<protein>
    <submittedName>
        <fullName evidence="3">Sulfurtransferase</fullName>
    </submittedName>
</protein>
<organism evidence="3 4">
    <name type="scientific">Malikia spinosa</name>
    <dbReference type="NCBI Taxonomy" id="86180"/>
    <lineage>
        <taxon>Bacteria</taxon>
        <taxon>Pseudomonadati</taxon>
        <taxon>Pseudomonadota</taxon>
        <taxon>Betaproteobacteria</taxon>
        <taxon>Burkholderiales</taxon>
        <taxon>Comamonadaceae</taxon>
        <taxon>Malikia</taxon>
    </lineage>
</organism>
<gene>
    <name evidence="3" type="ORF">C6P61_09060</name>
</gene>
<evidence type="ECO:0000313" key="3">
    <source>
        <dbReference type="EMBL" id="PRD68869.1"/>
    </source>
</evidence>
<dbReference type="Proteomes" id="UP000238326">
    <property type="component" value="Unassembled WGS sequence"/>
</dbReference>
<dbReference type="OrthoDB" id="9789585at2"/>
<sequence length="182" mass="20137">MKKLLLAAALACSSWLTHAVDMPISAQDALAKVQQTDSPVLFIDVRDPVEIMFVGFTDAVHANIPFMLVDRTRWNADKGVFVVERNPAFIDQVRAALRARGLGDDAEIITLCRSGSDRGEPSAQLLRERGFPNARFVVNGFQGDARKEGPQKGMRTFNGWQNSGLPWSAKLDPAKIHRVDLH</sequence>
<feature type="chain" id="PRO_5015473222" evidence="1">
    <location>
        <begin position="20"/>
        <end position="182"/>
    </location>
</feature>
<dbReference type="InterPro" id="IPR001763">
    <property type="entry name" value="Rhodanese-like_dom"/>
</dbReference>
<keyword evidence="3" id="KW-0808">Transferase</keyword>
<keyword evidence="1" id="KW-0732">Signal</keyword>
<comment type="caution">
    <text evidence="3">The sequence shown here is derived from an EMBL/GenBank/DDBJ whole genome shotgun (WGS) entry which is preliminary data.</text>
</comment>
<dbReference type="Pfam" id="PF00581">
    <property type="entry name" value="Rhodanese"/>
    <property type="match status" value="1"/>
</dbReference>
<dbReference type="EMBL" id="PVLR01000023">
    <property type="protein sequence ID" value="PRD68869.1"/>
    <property type="molecule type" value="Genomic_DNA"/>
</dbReference>
<dbReference type="SMART" id="SM00450">
    <property type="entry name" value="RHOD"/>
    <property type="match status" value="1"/>
</dbReference>
<evidence type="ECO:0000256" key="1">
    <source>
        <dbReference type="SAM" id="SignalP"/>
    </source>
</evidence>
<dbReference type="InterPro" id="IPR036873">
    <property type="entry name" value="Rhodanese-like_dom_sf"/>
</dbReference>
<dbReference type="Gene3D" id="3.40.250.10">
    <property type="entry name" value="Rhodanese-like domain"/>
    <property type="match status" value="1"/>
</dbReference>
<feature type="signal peptide" evidence="1">
    <location>
        <begin position="1"/>
        <end position="19"/>
    </location>
</feature>
<reference evidence="3 4" key="1">
    <citation type="submission" date="2018-03" db="EMBL/GenBank/DDBJ databases">
        <title>Comparative genomics illustrates the genes involved in a hyperalkaliphilic mechanisms of Serpentinomonas isolated from highly-alkaline calcium-rich serpentinized springs.</title>
        <authorList>
            <person name="Suzuki S."/>
            <person name="Ishii S."/>
            <person name="Walworth N."/>
            <person name="Bird L."/>
            <person name="Kuenen J.G."/>
            <person name="Nealson K.H."/>
        </authorList>
    </citation>
    <scope>NUCLEOTIDE SEQUENCE [LARGE SCALE GENOMIC DNA]</scope>
    <source>
        <strain evidence="3 4">83</strain>
    </source>
</reference>
<proteinExistence type="predicted"/>
<dbReference type="SUPFAM" id="SSF52821">
    <property type="entry name" value="Rhodanese/Cell cycle control phosphatase"/>
    <property type="match status" value="1"/>
</dbReference>
<dbReference type="AlphaFoldDB" id="A0A2S9KEI8"/>
<dbReference type="RefSeq" id="WP_105729609.1">
    <property type="nucleotide sequence ID" value="NZ_PVLR01000023.1"/>
</dbReference>
<accession>A0A2S9KEI8</accession>
<name>A0A2S9KEI8_9BURK</name>
<keyword evidence="4" id="KW-1185">Reference proteome</keyword>
<evidence type="ECO:0000313" key="4">
    <source>
        <dbReference type="Proteomes" id="UP000238326"/>
    </source>
</evidence>
<feature type="domain" description="Rhodanese" evidence="2">
    <location>
        <begin position="36"/>
        <end position="153"/>
    </location>
</feature>
<dbReference type="GO" id="GO:0016740">
    <property type="term" value="F:transferase activity"/>
    <property type="evidence" value="ECO:0007669"/>
    <property type="project" value="UniProtKB-KW"/>
</dbReference>
<evidence type="ECO:0000259" key="2">
    <source>
        <dbReference type="PROSITE" id="PS50206"/>
    </source>
</evidence>
<dbReference type="PROSITE" id="PS50206">
    <property type="entry name" value="RHODANESE_3"/>
    <property type="match status" value="1"/>
</dbReference>